<gene>
    <name evidence="2" type="ORF">C7374_101603</name>
</gene>
<reference evidence="2 3" key="1">
    <citation type="submission" date="2018-06" db="EMBL/GenBank/DDBJ databases">
        <title>Genomic Encyclopedia of Type Strains, Phase IV (KMG-IV): sequencing the most valuable type-strain genomes for metagenomic binning, comparative biology and taxonomic classification.</title>
        <authorList>
            <person name="Goeker M."/>
        </authorList>
    </citation>
    <scope>NUCLEOTIDE SEQUENCE [LARGE SCALE GENOMIC DNA]</scope>
    <source>
        <strain evidence="2 3">DSM 26720</strain>
    </source>
</reference>
<keyword evidence="1" id="KW-0812">Transmembrane</keyword>
<name>A0A364K0C0_9HYPH</name>
<sequence>MMLEFSTLIAIIAMAIPTALIRVSGPFIMRHVKLTKRVQAALGAIPPAVLMAVVAPTAFMTGIPETVGCCLTAILALHLPLLVATALGVACVALLRLAGL</sequence>
<organism evidence="2 3">
    <name type="scientific">Falsochrobactrum ovis</name>
    <dbReference type="NCBI Taxonomy" id="1293442"/>
    <lineage>
        <taxon>Bacteria</taxon>
        <taxon>Pseudomonadati</taxon>
        <taxon>Pseudomonadota</taxon>
        <taxon>Alphaproteobacteria</taxon>
        <taxon>Hyphomicrobiales</taxon>
        <taxon>Brucellaceae</taxon>
        <taxon>Falsochrobactrum</taxon>
    </lineage>
</organism>
<comment type="caution">
    <text evidence="2">The sequence shown here is derived from an EMBL/GenBank/DDBJ whole genome shotgun (WGS) entry which is preliminary data.</text>
</comment>
<evidence type="ECO:0000313" key="3">
    <source>
        <dbReference type="Proteomes" id="UP000249453"/>
    </source>
</evidence>
<keyword evidence="3" id="KW-1185">Reference proteome</keyword>
<dbReference type="Proteomes" id="UP000249453">
    <property type="component" value="Unassembled WGS sequence"/>
</dbReference>
<dbReference type="AlphaFoldDB" id="A0A364K0C0"/>
<feature type="transmembrane region" description="Helical" evidence="1">
    <location>
        <begin position="40"/>
        <end position="59"/>
    </location>
</feature>
<keyword evidence="1" id="KW-0472">Membrane</keyword>
<keyword evidence="1" id="KW-1133">Transmembrane helix</keyword>
<dbReference type="EMBL" id="QLMK01000001">
    <property type="protein sequence ID" value="RAK34269.1"/>
    <property type="molecule type" value="Genomic_DNA"/>
</dbReference>
<feature type="transmembrane region" description="Helical" evidence="1">
    <location>
        <begin position="6"/>
        <end position="28"/>
    </location>
</feature>
<protein>
    <submittedName>
        <fullName evidence="2">Putative membrane protein</fullName>
    </submittedName>
</protein>
<dbReference type="InterPro" id="IPR008407">
    <property type="entry name" value="Brnchd-chn_aa_trnsp_AzlD"/>
</dbReference>
<proteinExistence type="predicted"/>
<accession>A0A364K0C0</accession>
<evidence type="ECO:0000313" key="2">
    <source>
        <dbReference type="EMBL" id="RAK34269.1"/>
    </source>
</evidence>
<dbReference type="RefSeq" id="WP_111574099.1">
    <property type="nucleotide sequence ID" value="NZ_JBHEEY010000001.1"/>
</dbReference>
<feature type="transmembrane region" description="Helical" evidence="1">
    <location>
        <begin position="71"/>
        <end position="95"/>
    </location>
</feature>
<dbReference type="OrthoDB" id="8020840at2"/>
<dbReference type="Pfam" id="PF05437">
    <property type="entry name" value="AzlD"/>
    <property type="match status" value="1"/>
</dbReference>
<evidence type="ECO:0000256" key="1">
    <source>
        <dbReference type="SAM" id="Phobius"/>
    </source>
</evidence>